<evidence type="ECO:0000256" key="1">
    <source>
        <dbReference type="ARBA" id="ARBA00022676"/>
    </source>
</evidence>
<dbReference type="Proteomes" id="UP000193978">
    <property type="component" value="Chromosome"/>
</dbReference>
<dbReference type="Pfam" id="PF01740">
    <property type="entry name" value="STAS"/>
    <property type="match status" value="1"/>
</dbReference>
<evidence type="ECO:0000313" key="4">
    <source>
        <dbReference type="EMBL" id="ARN83575.1"/>
    </source>
</evidence>
<dbReference type="AlphaFoldDB" id="A0A1W6N190"/>
<dbReference type="STRING" id="655015.B1812_10895"/>
<dbReference type="InterPro" id="IPR036513">
    <property type="entry name" value="STAS_dom_sf"/>
</dbReference>
<feature type="domain" description="STAS" evidence="3">
    <location>
        <begin position="272"/>
        <end position="362"/>
    </location>
</feature>
<dbReference type="NCBIfam" id="TIGR00696">
    <property type="entry name" value="wecG_tagA_cpsF"/>
    <property type="match status" value="1"/>
</dbReference>
<name>A0A1W6N190_9HYPH</name>
<dbReference type="KEGG" id="mbry:B1812_10895"/>
<keyword evidence="2" id="KW-0808">Transferase</keyword>
<protein>
    <recommendedName>
        <fullName evidence="3">STAS domain-containing protein</fullName>
    </recommendedName>
</protein>
<dbReference type="PANTHER" id="PTHR34136">
    <property type="match status" value="1"/>
</dbReference>
<evidence type="ECO:0000259" key="3">
    <source>
        <dbReference type="PROSITE" id="PS50801"/>
    </source>
</evidence>
<dbReference type="PROSITE" id="PS50801">
    <property type="entry name" value="STAS"/>
    <property type="match status" value="1"/>
</dbReference>
<evidence type="ECO:0000313" key="5">
    <source>
        <dbReference type="Proteomes" id="UP000193978"/>
    </source>
</evidence>
<accession>A0A1W6N190</accession>
<organism evidence="4 5">
    <name type="scientific">Methylocystis bryophila</name>
    <dbReference type="NCBI Taxonomy" id="655015"/>
    <lineage>
        <taxon>Bacteria</taxon>
        <taxon>Pseudomonadati</taxon>
        <taxon>Pseudomonadota</taxon>
        <taxon>Alphaproteobacteria</taxon>
        <taxon>Hyphomicrobiales</taxon>
        <taxon>Methylocystaceae</taxon>
        <taxon>Methylocystis</taxon>
    </lineage>
</organism>
<evidence type="ECO:0000256" key="2">
    <source>
        <dbReference type="ARBA" id="ARBA00022679"/>
    </source>
</evidence>
<dbReference type="EMBL" id="CP019948">
    <property type="protein sequence ID" value="ARN83575.1"/>
    <property type="molecule type" value="Genomic_DNA"/>
</dbReference>
<dbReference type="InterPro" id="IPR002645">
    <property type="entry name" value="STAS_dom"/>
</dbReference>
<dbReference type="SUPFAM" id="SSF52091">
    <property type="entry name" value="SpoIIaa-like"/>
    <property type="match status" value="1"/>
</dbReference>
<dbReference type="Gene3D" id="3.30.750.24">
    <property type="entry name" value="STAS domain"/>
    <property type="match status" value="1"/>
</dbReference>
<keyword evidence="1" id="KW-0328">Glycosyltransferase</keyword>
<dbReference type="Pfam" id="PF03808">
    <property type="entry name" value="Glyco_tran_WecG"/>
    <property type="match status" value="1"/>
</dbReference>
<sequence>MDEGEIDDLSREVYCILGMPIDVIDMQGVLSRIYRAAAKSSDLFLSTPNLNFLVNFYSDLEFRDAMLLSDLSPADGMPIVWLARVLGVPIKERVAGSDILVALRGSRGPGRPLKLFLFGGNEGVAEAASDALNAEQNGVVCVGWHFPGYRSVEELGDDLIIDAINSSKADFLVVCLGSIKGQLWLKRNAEKIRVPIRSHLGAALNFEAGSVKRAPAIMRELGLEWLWRIKEEPYLWRRYCRDGGVLLYLLCIRVAPLLIYKKLTMKDSGASLVVNLEIQDGCSRINICGAATSKNIEEIIEAFRKSLSNSKYIVINLADISTMDARFLGALLVVRKMVGLNGSEMILTGVSSKLERIIRLNGADFLLAPIDKSSGANEKGAAG</sequence>
<dbReference type="CDD" id="cd07043">
    <property type="entry name" value="STAS_anti-anti-sigma_factors"/>
    <property type="match status" value="1"/>
</dbReference>
<dbReference type="PANTHER" id="PTHR34136:SF1">
    <property type="entry name" value="UDP-N-ACETYL-D-MANNOSAMINURONIC ACID TRANSFERASE"/>
    <property type="match status" value="1"/>
</dbReference>
<dbReference type="GO" id="GO:0016758">
    <property type="term" value="F:hexosyltransferase activity"/>
    <property type="evidence" value="ECO:0007669"/>
    <property type="project" value="TreeGrafter"/>
</dbReference>
<dbReference type="InterPro" id="IPR004629">
    <property type="entry name" value="WecG_TagA_CpsF"/>
</dbReference>
<proteinExistence type="predicted"/>
<reference evidence="4 5" key="1">
    <citation type="submission" date="2017-02" db="EMBL/GenBank/DDBJ databases">
        <authorList>
            <person name="Peterson S.W."/>
        </authorList>
    </citation>
    <scope>NUCLEOTIDE SEQUENCE [LARGE SCALE GENOMIC DNA]</scope>
    <source>
        <strain evidence="4 5">S285</strain>
    </source>
</reference>
<gene>
    <name evidence="4" type="ORF">B1812_10895</name>
</gene>
<dbReference type="CDD" id="cd06533">
    <property type="entry name" value="Glyco_transf_WecG_TagA"/>
    <property type="match status" value="1"/>
</dbReference>
<keyword evidence="5" id="KW-1185">Reference proteome</keyword>